<feature type="compositionally biased region" description="Polar residues" evidence="3">
    <location>
        <begin position="92"/>
        <end position="107"/>
    </location>
</feature>
<proteinExistence type="inferred from homology"/>
<name>A0A4D6DDI7_9GEMI</name>
<keyword evidence="2" id="KW-0945">Host-virus interaction</keyword>
<protein>
    <submittedName>
        <fullName evidence="4">ORF4</fullName>
    </submittedName>
</protein>
<organism evidence="4">
    <name type="scientific">Sida yellow mosaic China virus</name>
    <dbReference type="NCBI Taxonomy" id="1195641"/>
    <lineage>
        <taxon>Viruses</taxon>
        <taxon>Monodnaviria</taxon>
        <taxon>Shotokuvirae</taxon>
        <taxon>Cressdnaviricota</taxon>
        <taxon>Repensiviricetes</taxon>
        <taxon>Geplafuvirales</taxon>
        <taxon>Geminiviridae</taxon>
        <taxon>Begomovirus</taxon>
        <taxon>Begomovirus sidaflavachinaense</taxon>
    </lineage>
</organism>
<sequence length="139" mass="15512">MPKISFLLIPNALSPKKRHFPNYKTSKPQQTKNSSKSAESFTKMGALISTCSFSSRENTSAKITDSSIWYPQPGQYISIQTFRELNPAPMSSPISTRTETPSTGESFRSTEDLLEGVNNQPTTLTPRHLTAEVSRRLLM</sequence>
<feature type="region of interest" description="Disordered" evidence="3">
    <location>
        <begin position="18"/>
        <end position="39"/>
    </location>
</feature>
<feature type="region of interest" description="Disordered" evidence="3">
    <location>
        <begin position="87"/>
        <end position="108"/>
    </location>
</feature>
<dbReference type="InterPro" id="IPR002488">
    <property type="entry name" value="Gemini_C4"/>
</dbReference>
<accession>A0A4D6DDI7</accession>
<dbReference type="Pfam" id="PF01492">
    <property type="entry name" value="Gemini_C4"/>
    <property type="match status" value="1"/>
</dbReference>
<comment type="similarity">
    <text evidence="1">Belongs to the geminiviridae protein AC4/C4 family.</text>
</comment>
<feature type="compositionally biased region" description="Polar residues" evidence="3">
    <location>
        <begin position="23"/>
        <end position="39"/>
    </location>
</feature>
<evidence type="ECO:0000256" key="2">
    <source>
        <dbReference type="ARBA" id="ARBA00022581"/>
    </source>
</evidence>
<evidence type="ECO:0000256" key="1">
    <source>
        <dbReference type="ARBA" id="ARBA00008996"/>
    </source>
</evidence>
<reference evidence="4" key="1">
    <citation type="submission" date="2018-08" db="EMBL/GenBank/DDBJ databases">
        <authorList>
            <person name="Duan X."/>
            <person name="Yang J."/>
            <person name="Qian Y."/>
            <person name="Shen L."/>
        </authorList>
    </citation>
    <scope>NUCLEOTIDE SEQUENCE</scope>
    <source>
        <strain evidence="4">HN2141869</strain>
    </source>
</reference>
<evidence type="ECO:0000313" key="4">
    <source>
        <dbReference type="EMBL" id="QBZ28515.1"/>
    </source>
</evidence>
<evidence type="ECO:0000256" key="3">
    <source>
        <dbReference type="SAM" id="MobiDB-lite"/>
    </source>
</evidence>
<dbReference type="EMBL" id="MH746216">
    <property type="protein sequence ID" value="QBZ28515.1"/>
    <property type="molecule type" value="Genomic_DNA"/>
</dbReference>